<dbReference type="AlphaFoldDB" id="A0AAP1H8F5"/>
<comment type="caution">
    <text evidence="2">The sequence shown here is derived from an EMBL/GenBank/DDBJ whole genome shotgun (WGS) entry which is preliminary data.</text>
</comment>
<dbReference type="EMBL" id="LJZV01000014">
    <property type="protein sequence ID" value="KZD90715.1"/>
    <property type="molecule type" value="Genomic_DNA"/>
</dbReference>
<evidence type="ECO:0000256" key="1">
    <source>
        <dbReference type="SAM" id="Phobius"/>
    </source>
</evidence>
<gene>
    <name evidence="2" type="ORF">B4122_2794</name>
</gene>
<organism evidence="2 3">
    <name type="scientific">Bacillus subtilis</name>
    <dbReference type="NCBI Taxonomy" id="1423"/>
    <lineage>
        <taxon>Bacteria</taxon>
        <taxon>Bacillati</taxon>
        <taxon>Bacillota</taxon>
        <taxon>Bacilli</taxon>
        <taxon>Bacillales</taxon>
        <taxon>Bacillaceae</taxon>
        <taxon>Bacillus</taxon>
    </lineage>
</organism>
<dbReference type="GO" id="GO:0016874">
    <property type="term" value="F:ligase activity"/>
    <property type="evidence" value="ECO:0007669"/>
    <property type="project" value="UniProtKB-KW"/>
</dbReference>
<protein>
    <submittedName>
        <fullName evidence="2">Formate--tetrahydrofolate ligase</fullName>
    </submittedName>
</protein>
<accession>A0AAP1H8F5</accession>
<keyword evidence="1" id="KW-1133">Transmembrane helix</keyword>
<keyword evidence="1" id="KW-0812">Transmembrane</keyword>
<sequence>MCFVVDQLIPPNGFGMYLLYVVVLSAILWGGFKKRDSIIKFVTAGKVVSIDNNMMENVRKEMVQPSWETAKKDANTLGSGVSNMFSHFAKSLSGDGDGISKDAFAGRIRDRWQYCYFF</sequence>
<keyword evidence="2" id="KW-0436">Ligase</keyword>
<reference evidence="2 3" key="1">
    <citation type="submission" date="2015-09" db="EMBL/GenBank/DDBJ databases">
        <title>Spore heat resistance.</title>
        <authorList>
            <person name="Boekhorst J."/>
            <person name="Berendsen E.M."/>
            <person name="Wells-Bennik M.H."/>
            <person name="Kuipers O.P."/>
        </authorList>
    </citation>
    <scope>NUCLEOTIDE SEQUENCE [LARGE SCALE GENOMIC DNA]</scope>
    <source>
        <strain evidence="2 3">B4122</strain>
    </source>
</reference>
<evidence type="ECO:0000313" key="2">
    <source>
        <dbReference type="EMBL" id="KZD90715.1"/>
    </source>
</evidence>
<keyword evidence="1" id="KW-0472">Membrane</keyword>
<dbReference type="Proteomes" id="UP000076442">
    <property type="component" value="Unassembled WGS sequence"/>
</dbReference>
<feature type="transmembrane region" description="Helical" evidence="1">
    <location>
        <begin position="14"/>
        <end position="32"/>
    </location>
</feature>
<proteinExistence type="predicted"/>
<name>A0AAP1H8F5_BACIU</name>
<evidence type="ECO:0000313" key="3">
    <source>
        <dbReference type="Proteomes" id="UP000076442"/>
    </source>
</evidence>